<proteinExistence type="predicted"/>
<dbReference type="Proteomes" id="UP000479710">
    <property type="component" value="Unassembled WGS sequence"/>
</dbReference>
<keyword evidence="1" id="KW-0472">Membrane</keyword>
<accession>A0A6G1CHJ7</accession>
<name>A0A6G1CHJ7_9ORYZ</name>
<dbReference type="AlphaFoldDB" id="A0A6G1CHJ7"/>
<dbReference type="OrthoDB" id="715495at2759"/>
<keyword evidence="1" id="KW-1133">Transmembrane helix</keyword>
<feature type="transmembrane region" description="Helical" evidence="1">
    <location>
        <begin position="20"/>
        <end position="39"/>
    </location>
</feature>
<keyword evidence="1" id="KW-0812">Transmembrane</keyword>
<keyword evidence="3" id="KW-1185">Reference proteome</keyword>
<evidence type="ECO:0000313" key="3">
    <source>
        <dbReference type="Proteomes" id="UP000479710"/>
    </source>
</evidence>
<reference evidence="2 3" key="1">
    <citation type="submission" date="2019-11" db="EMBL/GenBank/DDBJ databases">
        <title>Whole genome sequence of Oryza granulata.</title>
        <authorList>
            <person name="Li W."/>
        </authorList>
    </citation>
    <scope>NUCLEOTIDE SEQUENCE [LARGE SCALE GENOMIC DNA]</scope>
    <source>
        <strain evidence="3">cv. Menghai</strain>
        <tissue evidence="2">Leaf</tissue>
    </source>
</reference>
<comment type="caution">
    <text evidence="2">The sequence shown here is derived from an EMBL/GenBank/DDBJ whole genome shotgun (WGS) entry which is preliminary data.</text>
</comment>
<protein>
    <submittedName>
        <fullName evidence="2">Uncharacterized protein</fullName>
    </submittedName>
</protein>
<dbReference type="EMBL" id="SPHZ02000009">
    <property type="protein sequence ID" value="KAF0899968.1"/>
    <property type="molecule type" value="Genomic_DNA"/>
</dbReference>
<evidence type="ECO:0000313" key="2">
    <source>
        <dbReference type="EMBL" id="KAF0899968.1"/>
    </source>
</evidence>
<organism evidence="2 3">
    <name type="scientific">Oryza meyeriana var. granulata</name>
    <dbReference type="NCBI Taxonomy" id="110450"/>
    <lineage>
        <taxon>Eukaryota</taxon>
        <taxon>Viridiplantae</taxon>
        <taxon>Streptophyta</taxon>
        <taxon>Embryophyta</taxon>
        <taxon>Tracheophyta</taxon>
        <taxon>Spermatophyta</taxon>
        <taxon>Magnoliopsida</taxon>
        <taxon>Liliopsida</taxon>
        <taxon>Poales</taxon>
        <taxon>Poaceae</taxon>
        <taxon>BOP clade</taxon>
        <taxon>Oryzoideae</taxon>
        <taxon>Oryzeae</taxon>
        <taxon>Oryzinae</taxon>
        <taxon>Oryza</taxon>
        <taxon>Oryza meyeriana</taxon>
    </lineage>
</organism>
<gene>
    <name evidence="2" type="ORF">E2562_025911</name>
</gene>
<evidence type="ECO:0000256" key="1">
    <source>
        <dbReference type="SAM" id="Phobius"/>
    </source>
</evidence>
<sequence>MLGGGRMKGGETMGGGSCSISPLVSFVLGAAMATVWILFVMSAKPGRGLADISAWSGTEDAPLLQPLQEVTTDANADDSLLAVAAAPNVTVVATVEKSAPSDSFNVEAPSIDKGYPGNDTTTPIESLPFIENMEKRPNVIFRSMPLYVYLEIAGGLDSTLTNTIIAGGLDSTLTNTISPAAKNEAQVKPLLLKQTMGT</sequence>